<dbReference type="PANTHER" id="PTHR28634">
    <property type="entry name" value="ZINC FINGER B-BOX DOMAIN-CONTAINING PROTEIN 1"/>
    <property type="match status" value="1"/>
</dbReference>
<dbReference type="InterPro" id="IPR037688">
    <property type="entry name" value="ZBBX"/>
</dbReference>
<gene>
    <name evidence="2" type="ORF">WMY93_029035</name>
</gene>
<sequence length="271" mass="30108">MHTCCNLGLAATSREIKLVVMDTEYKSDGTSFMYGGKKSERRCIDYNLSDFCKRPGPRRMSKHKDRRAMNFNDFVVLPNSAAKSVKLNARNLQQVKTQTGSLVQESEEMEEKLMKLKARMSQEKEERAQSGSSRWTSGQQGPLNKTTTLINPRRTKDSTLQKLSAGKLKIRVLQDEQAVQPPPPSPATAAPKPQRKSKLKGITCGQCEVRTAGVVCVIPRTLPVGRRSSLTAFMCPVHASCRLFSDLAAVSVRGCSFCLCVWHDALTLNRS</sequence>
<proteinExistence type="predicted"/>
<organism evidence="2 3">
    <name type="scientific">Mugilogobius chulae</name>
    <name type="common">yellowstripe goby</name>
    <dbReference type="NCBI Taxonomy" id="88201"/>
    <lineage>
        <taxon>Eukaryota</taxon>
        <taxon>Metazoa</taxon>
        <taxon>Chordata</taxon>
        <taxon>Craniata</taxon>
        <taxon>Vertebrata</taxon>
        <taxon>Euteleostomi</taxon>
        <taxon>Actinopterygii</taxon>
        <taxon>Neopterygii</taxon>
        <taxon>Teleostei</taxon>
        <taxon>Neoteleostei</taxon>
        <taxon>Acanthomorphata</taxon>
        <taxon>Gobiaria</taxon>
        <taxon>Gobiiformes</taxon>
        <taxon>Gobioidei</taxon>
        <taxon>Gobiidae</taxon>
        <taxon>Gobionellinae</taxon>
        <taxon>Mugilogobius</taxon>
    </lineage>
</organism>
<dbReference type="AlphaFoldDB" id="A0AAW0MUH9"/>
<name>A0AAW0MUH9_9GOBI</name>
<dbReference type="EMBL" id="JBBPFD010000021">
    <property type="protein sequence ID" value="KAK7882861.1"/>
    <property type="molecule type" value="Genomic_DNA"/>
</dbReference>
<feature type="compositionally biased region" description="Polar residues" evidence="1">
    <location>
        <begin position="129"/>
        <end position="149"/>
    </location>
</feature>
<evidence type="ECO:0000313" key="3">
    <source>
        <dbReference type="Proteomes" id="UP001460270"/>
    </source>
</evidence>
<accession>A0AAW0MUH9</accession>
<evidence type="ECO:0000313" key="2">
    <source>
        <dbReference type="EMBL" id="KAK7882861.1"/>
    </source>
</evidence>
<protein>
    <submittedName>
        <fullName evidence="2">Uncharacterized protein</fullName>
    </submittedName>
</protein>
<feature type="region of interest" description="Disordered" evidence="1">
    <location>
        <begin position="175"/>
        <end position="197"/>
    </location>
</feature>
<evidence type="ECO:0000256" key="1">
    <source>
        <dbReference type="SAM" id="MobiDB-lite"/>
    </source>
</evidence>
<dbReference type="PANTHER" id="PTHR28634:SF1">
    <property type="entry name" value="ZINC FINGER B-BOX DOMAIN-CONTAINING PROTEIN 1"/>
    <property type="match status" value="1"/>
</dbReference>
<dbReference type="Proteomes" id="UP001460270">
    <property type="component" value="Unassembled WGS sequence"/>
</dbReference>
<comment type="caution">
    <text evidence="2">The sequence shown here is derived from an EMBL/GenBank/DDBJ whole genome shotgun (WGS) entry which is preliminary data.</text>
</comment>
<feature type="region of interest" description="Disordered" evidence="1">
    <location>
        <begin position="119"/>
        <end position="149"/>
    </location>
</feature>
<keyword evidence="3" id="KW-1185">Reference proteome</keyword>
<reference evidence="3" key="1">
    <citation type="submission" date="2024-04" db="EMBL/GenBank/DDBJ databases">
        <title>Salinicola lusitanus LLJ914,a marine bacterium isolated from the Okinawa Trough.</title>
        <authorList>
            <person name="Li J."/>
        </authorList>
    </citation>
    <scope>NUCLEOTIDE SEQUENCE [LARGE SCALE GENOMIC DNA]</scope>
</reference>